<dbReference type="EMBL" id="JXRA01000059">
    <property type="protein sequence ID" value="KIO76577.1"/>
    <property type="molecule type" value="Genomic_DNA"/>
</dbReference>
<name>A0A0D0GGZ6_9SPHI</name>
<dbReference type="RefSeq" id="WP_041882865.1">
    <property type="nucleotide sequence ID" value="NZ_CP157278.1"/>
</dbReference>
<feature type="chain" id="PRO_5002210531" description="DUF3829 domain-containing protein" evidence="1">
    <location>
        <begin position="26"/>
        <end position="323"/>
    </location>
</feature>
<organism evidence="2 3">
    <name type="scientific">Pedobacter lusitanus</name>
    <dbReference type="NCBI Taxonomy" id="1503925"/>
    <lineage>
        <taxon>Bacteria</taxon>
        <taxon>Pseudomonadati</taxon>
        <taxon>Bacteroidota</taxon>
        <taxon>Sphingobacteriia</taxon>
        <taxon>Sphingobacteriales</taxon>
        <taxon>Sphingobacteriaceae</taxon>
        <taxon>Pedobacter</taxon>
    </lineage>
</organism>
<keyword evidence="3" id="KW-1185">Reference proteome</keyword>
<sequence length="323" mass="36690">MKKTITSTLCCILLLLAVISCTNNKKDNNTQNESSASAETGSADKASRIIEYTNLVVDMANSHNSYLKNILSNTEQIEKGLRNPKNLFAFTGVITPHLIQAGLRNMNGVTIEKPVDELGKENQAYFKTQITQYNTIFEKLQNNYKQLDDYLKAQDYKDDNGTKGYLMIDTIRNTVQKLYTGKLVLMKKVNEVADAAEIVVLKDSPLKDYIIAMKTDMKTFRNFIDLLADNGSNYAKIKDKAQAGYRELENSQTKNAALNIENAKKANKDGQYKRFYESFHDLLLRTKKTLRDAGTSGKLTKTDIDDLDRDYDGLIRNYNYFNQ</sequence>
<dbReference type="Proteomes" id="UP000032049">
    <property type="component" value="Unassembled WGS sequence"/>
</dbReference>
<evidence type="ECO:0000313" key="3">
    <source>
        <dbReference type="Proteomes" id="UP000032049"/>
    </source>
</evidence>
<comment type="caution">
    <text evidence="2">The sequence shown here is derived from an EMBL/GenBank/DDBJ whole genome shotgun (WGS) entry which is preliminary data.</text>
</comment>
<gene>
    <name evidence="2" type="ORF">TH53_14120</name>
</gene>
<dbReference type="PROSITE" id="PS51257">
    <property type="entry name" value="PROKAR_LIPOPROTEIN"/>
    <property type="match status" value="1"/>
</dbReference>
<proteinExistence type="predicted"/>
<keyword evidence="1" id="KW-0732">Signal</keyword>
<evidence type="ECO:0000313" key="2">
    <source>
        <dbReference type="EMBL" id="KIO76577.1"/>
    </source>
</evidence>
<evidence type="ECO:0000256" key="1">
    <source>
        <dbReference type="SAM" id="SignalP"/>
    </source>
</evidence>
<feature type="signal peptide" evidence="1">
    <location>
        <begin position="1"/>
        <end position="25"/>
    </location>
</feature>
<reference evidence="2 3" key="1">
    <citation type="submission" date="2015-01" db="EMBL/GenBank/DDBJ databases">
        <title>Draft genome sequence of Pedobacter sp. NL19 isolated from sludge of an effluent treatment pond in an abandoned uranium mine.</title>
        <authorList>
            <person name="Santos T."/>
            <person name="Caetano T."/>
            <person name="Covas C."/>
            <person name="Cruz A."/>
            <person name="Mendo S."/>
        </authorList>
    </citation>
    <scope>NUCLEOTIDE SEQUENCE [LARGE SCALE GENOMIC DNA]</scope>
    <source>
        <strain evidence="2 3">NL19</strain>
    </source>
</reference>
<evidence type="ECO:0008006" key="4">
    <source>
        <dbReference type="Google" id="ProtNLM"/>
    </source>
</evidence>
<protein>
    <recommendedName>
        <fullName evidence="4">DUF3829 domain-containing protein</fullName>
    </recommendedName>
</protein>
<accession>A0A0D0GGZ6</accession>
<dbReference type="STRING" id="1503925.TH53_14120"/>
<dbReference type="OrthoDB" id="1046005at2"/>
<dbReference type="Gene3D" id="1.20.120.930">
    <property type="entry name" value="Uncharacterised protein PF12889, N-terminal DUF3829"/>
    <property type="match status" value="1"/>
</dbReference>
<dbReference type="AlphaFoldDB" id="A0A0D0GGZ6"/>